<name>A0ACA9T029_9GLOM</name>
<feature type="non-terminal residue" evidence="1">
    <location>
        <position position="1"/>
    </location>
</feature>
<sequence length="163" mass="18750">PIPSDKLSLIIGTPNNPFASYVYQQPSLSNYFIDNASELFPFLEILICFIKRTSIGDGNLLIKDFVNQWMKLSTLAESTGFKSLLGVDLQLKHVIALYELVEEQIANMAIKYIHEKFRVPLRLSMENEIMNAIDFDQKSTQQQRLPAEAFNIALKRFMQRFLS</sequence>
<dbReference type="EMBL" id="CAJVQC010171003">
    <property type="protein sequence ID" value="CAG8850486.1"/>
    <property type="molecule type" value="Genomic_DNA"/>
</dbReference>
<gene>
    <name evidence="1" type="ORF">RPERSI_LOCUS36119</name>
</gene>
<reference evidence="1" key="1">
    <citation type="submission" date="2021-06" db="EMBL/GenBank/DDBJ databases">
        <authorList>
            <person name="Kallberg Y."/>
            <person name="Tangrot J."/>
            <person name="Rosling A."/>
        </authorList>
    </citation>
    <scope>NUCLEOTIDE SEQUENCE</scope>
    <source>
        <strain evidence="1">MA461A</strain>
    </source>
</reference>
<organism evidence="1 2">
    <name type="scientific">Racocetra persica</name>
    <dbReference type="NCBI Taxonomy" id="160502"/>
    <lineage>
        <taxon>Eukaryota</taxon>
        <taxon>Fungi</taxon>
        <taxon>Fungi incertae sedis</taxon>
        <taxon>Mucoromycota</taxon>
        <taxon>Glomeromycotina</taxon>
        <taxon>Glomeromycetes</taxon>
        <taxon>Diversisporales</taxon>
        <taxon>Gigasporaceae</taxon>
        <taxon>Racocetra</taxon>
    </lineage>
</organism>
<protein>
    <submittedName>
        <fullName evidence="1">25739_t:CDS:1</fullName>
    </submittedName>
</protein>
<comment type="caution">
    <text evidence="1">The sequence shown here is derived from an EMBL/GenBank/DDBJ whole genome shotgun (WGS) entry which is preliminary data.</text>
</comment>
<keyword evidence="2" id="KW-1185">Reference proteome</keyword>
<dbReference type="Proteomes" id="UP000789920">
    <property type="component" value="Unassembled WGS sequence"/>
</dbReference>
<accession>A0ACA9T029</accession>
<evidence type="ECO:0000313" key="2">
    <source>
        <dbReference type="Proteomes" id="UP000789920"/>
    </source>
</evidence>
<feature type="non-terminal residue" evidence="1">
    <location>
        <position position="163"/>
    </location>
</feature>
<proteinExistence type="predicted"/>
<evidence type="ECO:0000313" key="1">
    <source>
        <dbReference type="EMBL" id="CAG8850486.1"/>
    </source>
</evidence>